<dbReference type="EMBL" id="AEVO01000136">
    <property type="protein sequence ID" value="EFY06291.1"/>
    <property type="molecule type" value="Genomic_DNA"/>
</dbReference>
<organism evidence="1 2">
    <name type="scientific">Succinatimonas hippei (strain DSM 22608 / JCM 16073 / KCTC 15190 / YIT 12066)</name>
    <dbReference type="NCBI Taxonomy" id="762983"/>
    <lineage>
        <taxon>Bacteria</taxon>
        <taxon>Pseudomonadati</taxon>
        <taxon>Pseudomonadota</taxon>
        <taxon>Gammaproteobacteria</taxon>
        <taxon>Aeromonadales</taxon>
        <taxon>Succinivibrionaceae</taxon>
        <taxon>Succinatimonas</taxon>
    </lineage>
</organism>
<name>E8LMG9_SUCHY</name>
<reference evidence="1 2" key="1">
    <citation type="submission" date="2011-01" db="EMBL/GenBank/DDBJ databases">
        <authorList>
            <person name="Weinstock G."/>
            <person name="Sodergren E."/>
            <person name="Clifton S."/>
            <person name="Fulton L."/>
            <person name="Fulton B."/>
            <person name="Courtney L."/>
            <person name="Fronick C."/>
            <person name="Harrison M."/>
            <person name="Strong C."/>
            <person name="Farmer C."/>
            <person name="Delahaunty K."/>
            <person name="Markovic C."/>
            <person name="Hall O."/>
            <person name="Minx P."/>
            <person name="Tomlinson C."/>
            <person name="Mitreva M."/>
            <person name="Hou S."/>
            <person name="Chen J."/>
            <person name="Wollam A."/>
            <person name="Pepin K.H."/>
            <person name="Johnson M."/>
            <person name="Bhonagiri V."/>
            <person name="Zhang X."/>
            <person name="Suruliraj S."/>
            <person name="Warren W."/>
            <person name="Chinwalla A."/>
            <person name="Mardis E.R."/>
            <person name="Wilson R.K."/>
        </authorList>
    </citation>
    <scope>NUCLEOTIDE SEQUENCE [LARGE SCALE GENOMIC DNA]</scope>
    <source>
        <strain evidence="2">DSM 22608 / JCM 16073 / KCTC 15190 / YIT 12066</strain>
    </source>
</reference>
<evidence type="ECO:0000313" key="1">
    <source>
        <dbReference type="EMBL" id="EFY06291.1"/>
    </source>
</evidence>
<dbReference type="AlphaFoldDB" id="E8LMG9"/>
<dbReference type="Proteomes" id="UP000018458">
    <property type="component" value="Unassembled WGS sequence"/>
</dbReference>
<comment type="caution">
    <text evidence="1">The sequence shown here is derived from an EMBL/GenBank/DDBJ whole genome shotgun (WGS) entry which is preliminary data.</text>
</comment>
<protein>
    <submittedName>
        <fullName evidence="1">Uncharacterized protein</fullName>
    </submittedName>
</protein>
<sequence>MLIRKRKHPAVRAKLRGNALGRCLFCFILHRCSDIYYPSIY</sequence>
<keyword evidence="2" id="KW-1185">Reference proteome</keyword>
<evidence type="ECO:0000313" key="2">
    <source>
        <dbReference type="Proteomes" id="UP000018458"/>
    </source>
</evidence>
<proteinExistence type="predicted"/>
<accession>E8LMG9</accession>
<dbReference type="HOGENOM" id="CLU_3277631_0_0_6"/>
<gene>
    <name evidence="1" type="ORF">HMPREF9444_01958</name>
</gene>